<comment type="similarity">
    <text evidence="2">Belongs to the zinc-containing alcohol dehydrogenase family.</text>
</comment>
<keyword evidence="3" id="KW-0479">Metal-binding</keyword>
<dbReference type="Gene3D" id="3.90.180.10">
    <property type="entry name" value="Medium-chain alcohol dehydrogenases, catalytic domain"/>
    <property type="match status" value="2"/>
</dbReference>
<dbReference type="InterPro" id="IPR036291">
    <property type="entry name" value="NAD(P)-bd_dom_sf"/>
</dbReference>
<evidence type="ECO:0000259" key="7">
    <source>
        <dbReference type="Pfam" id="PF00107"/>
    </source>
</evidence>
<dbReference type="FunFam" id="3.40.50.720:FF:000068">
    <property type="entry name" value="Sorbitol dehydrogenase"/>
    <property type="match status" value="1"/>
</dbReference>
<dbReference type="GO" id="GO:0006062">
    <property type="term" value="P:sorbitol catabolic process"/>
    <property type="evidence" value="ECO:0007669"/>
    <property type="project" value="TreeGrafter"/>
</dbReference>
<dbReference type="PANTHER" id="PTHR43161">
    <property type="entry name" value="SORBITOL DEHYDROGENASE"/>
    <property type="match status" value="1"/>
</dbReference>
<dbReference type="GO" id="GO:0046872">
    <property type="term" value="F:metal ion binding"/>
    <property type="evidence" value="ECO:0007669"/>
    <property type="project" value="UniProtKB-KW"/>
</dbReference>
<dbReference type="EMBL" id="JACAZI010000005">
    <property type="protein sequence ID" value="KAF7360570.1"/>
    <property type="molecule type" value="Genomic_DNA"/>
</dbReference>
<keyword evidence="5" id="KW-0560">Oxidoreductase</keyword>
<evidence type="ECO:0000313" key="9">
    <source>
        <dbReference type="Proteomes" id="UP000620124"/>
    </source>
</evidence>
<dbReference type="Gene3D" id="3.40.50.720">
    <property type="entry name" value="NAD(P)-binding Rossmann-like Domain"/>
    <property type="match status" value="1"/>
</dbReference>
<evidence type="ECO:0000256" key="1">
    <source>
        <dbReference type="ARBA" id="ARBA00001947"/>
    </source>
</evidence>
<dbReference type="SUPFAM" id="SSF50129">
    <property type="entry name" value="GroES-like"/>
    <property type="match status" value="1"/>
</dbReference>
<accession>A0A8H6YG53</accession>
<gene>
    <name evidence="8" type="ORF">MVEN_00788100</name>
</gene>
<dbReference type="Pfam" id="PF00107">
    <property type="entry name" value="ADH_zinc_N"/>
    <property type="match status" value="1"/>
</dbReference>
<evidence type="ECO:0000313" key="8">
    <source>
        <dbReference type="EMBL" id="KAF7360570.1"/>
    </source>
</evidence>
<organism evidence="8 9">
    <name type="scientific">Mycena venus</name>
    <dbReference type="NCBI Taxonomy" id="2733690"/>
    <lineage>
        <taxon>Eukaryota</taxon>
        <taxon>Fungi</taxon>
        <taxon>Dikarya</taxon>
        <taxon>Basidiomycota</taxon>
        <taxon>Agaricomycotina</taxon>
        <taxon>Agaricomycetes</taxon>
        <taxon>Agaricomycetidae</taxon>
        <taxon>Agaricales</taxon>
        <taxon>Marasmiineae</taxon>
        <taxon>Mycenaceae</taxon>
        <taxon>Mycena</taxon>
    </lineage>
</organism>
<keyword evidence="9" id="KW-1185">Reference proteome</keyword>
<evidence type="ECO:0000256" key="6">
    <source>
        <dbReference type="ARBA" id="ARBA00023027"/>
    </source>
</evidence>
<dbReference type="GO" id="GO:0003939">
    <property type="term" value="F:L-iditol 2-dehydrogenase (NAD+) activity"/>
    <property type="evidence" value="ECO:0007669"/>
    <property type="project" value="TreeGrafter"/>
</dbReference>
<dbReference type="PANTHER" id="PTHR43161:SF25">
    <property type="entry name" value="ALCOHOL DEHYDROGENASE, PUTATIVE (AFU_ORTHOLOGUE AFUA_1G14390)-RELATED"/>
    <property type="match status" value="1"/>
</dbReference>
<evidence type="ECO:0000256" key="3">
    <source>
        <dbReference type="ARBA" id="ARBA00022723"/>
    </source>
</evidence>
<evidence type="ECO:0000256" key="2">
    <source>
        <dbReference type="ARBA" id="ARBA00008072"/>
    </source>
</evidence>
<proteinExistence type="inferred from homology"/>
<evidence type="ECO:0000256" key="5">
    <source>
        <dbReference type="ARBA" id="ARBA00023002"/>
    </source>
</evidence>
<comment type="cofactor">
    <cofactor evidence="1">
        <name>Zn(2+)</name>
        <dbReference type="ChEBI" id="CHEBI:29105"/>
    </cofactor>
</comment>
<dbReference type="InterPro" id="IPR011032">
    <property type="entry name" value="GroES-like_sf"/>
</dbReference>
<dbReference type="SUPFAM" id="SSF51735">
    <property type="entry name" value="NAD(P)-binding Rossmann-fold domains"/>
    <property type="match status" value="1"/>
</dbReference>
<sequence length="397" mass="42585">MSPVALPSQTTAVLYGAKDLRLEDRTLWPPQAGQAQVAVLATGLCGSDRRHSPQFPPYSVAHSFPPAQCIIISMAGMATLPSKLHLFSVTKQPVSSLQWARASRVSWSANEWRLRQESCATNAITACRADTTSAKRCAFAAAPKHSPHADGTLQTFMNHPAHVLHPLPENCSFEQAALAEPLSVLLHAARRAQLSKGQTVLVFGVGAIGLLACSVAQSMGAARIVAIDINQARLDFAKTNGFADDTYCLPLLDKAKTTDEQLRRAKETIQTALQKFDEPDGFDVVFECTGAEPCIQMSIHAAISGGKVMLIGMGSRNVMLPLSSAALREVDIQGSFRYANTYPAALALLGSGKLNNVDALVTHRFSLAQTAQAFNLLARGKDEDGRMVLKVMIGPNP</sequence>
<evidence type="ECO:0000256" key="4">
    <source>
        <dbReference type="ARBA" id="ARBA00022833"/>
    </source>
</evidence>
<comment type="caution">
    <text evidence="8">The sequence shown here is derived from an EMBL/GenBank/DDBJ whole genome shotgun (WGS) entry which is preliminary data.</text>
</comment>
<dbReference type="OrthoDB" id="5363962at2759"/>
<dbReference type="InterPro" id="IPR013149">
    <property type="entry name" value="ADH-like_C"/>
</dbReference>
<dbReference type="Proteomes" id="UP000620124">
    <property type="component" value="Unassembled WGS sequence"/>
</dbReference>
<name>A0A8H6YG53_9AGAR</name>
<reference evidence="8" key="1">
    <citation type="submission" date="2020-05" db="EMBL/GenBank/DDBJ databases">
        <title>Mycena genomes resolve the evolution of fungal bioluminescence.</title>
        <authorList>
            <person name="Tsai I.J."/>
        </authorList>
    </citation>
    <scope>NUCLEOTIDE SEQUENCE</scope>
    <source>
        <strain evidence="8">CCC161011</strain>
    </source>
</reference>
<keyword evidence="6" id="KW-0520">NAD</keyword>
<feature type="domain" description="Alcohol dehydrogenase-like C-terminal" evidence="7">
    <location>
        <begin position="207"/>
        <end position="349"/>
    </location>
</feature>
<protein>
    <recommendedName>
        <fullName evidence="7">Alcohol dehydrogenase-like C-terminal domain-containing protein</fullName>
    </recommendedName>
</protein>
<dbReference type="AlphaFoldDB" id="A0A8H6YG53"/>
<keyword evidence="4" id="KW-0862">Zinc</keyword>